<keyword evidence="4" id="KW-1185">Reference proteome</keyword>
<dbReference type="InterPro" id="IPR005545">
    <property type="entry name" value="YCII"/>
</dbReference>
<evidence type="ECO:0000256" key="1">
    <source>
        <dbReference type="ARBA" id="ARBA00007689"/>
    </source>
</evidence>
<comment type="similarity">
    <text evidence="1">Belongs to the YciI family.</text>
</comment>
<dbReference type="OrthoDB" id="668782at2"/>
<reference evidence="3 4" key="1">
    <citation type="submission" date="2018-08" db="EMBL/GenBank/DDBJ databases">
        <title>Isolation, diversity and antifungal activity of Actinobacteria from wheat.</title>
        <authorList>
            <person name="Han C."/>
        </authorList>
    </citation>
    <scope>NUCLEOTIDE SEQUENCE [LARGE SCALE GENOMIC DNA]</scope>
    <source>
        <strain evidence="3 4">NEAU-YY421</strain>
    </source>
</reference>
<protein>
    <submittedName>
        <fullName evidence="3">Transcriptional regulator</fullName>
    </submittedName>
</protein>
<dbReference type="RefSeq" id="WP_128554686.1">
    <property type="nucleotide sequence ID" value="NZ_QUAK01000025.1"/>
</dbReference>
<name>A0A372MBH3_9ACTN</name>
<gene>
    <name evidence="3" type="ORF">DY218_05000</name>
</gene>
<dbReference type="Proteomes" id="UP000263094">
    <property type="component" value="Unassembled WGS sequence"/>
</dbReference>
<dbReference type="EMBL" id="QUAK01000025">
    <property type="protein sequence ID" value="RFU87627.1"/>
    <property type="molecule type" value="Genomic_DNA"/>
</dbReference>
<dbReference type="PANTHER" id="PTHR35174">
    <property type="entry name" value="BLL7171 PROTEIN-RELATED"/>
    <property type="match status" value="1"/>
</dbReference>
<evidence type="ECO:0000313" key="4">
    <source>
        <dbReference type="Proteomes" id="UP000263094"/>
    </source>
</evidence>
<accession>A0A372MBH3</accession>
<organism evidence="3 4">
    <name type="scientific">Streptomyces triticagri</name>
    <dbReference type="NCBI Taxonomy" id="2293568"/>
    <lineage>
        <taxon>Bacteria</taxon>
        <taxon>Bacillati</taxon>
        <taxon>Actinomycetota</taxon>
        <taxon>Actinomycetes</taxon>
        <taxon>Kitasatosporales</taxon>
        <taxon>Streptomycetaceae</taxon>
        <taxon>Streptomyces</taxon>
    </lineage>
</organism>
<dbReference type="Pfam" id="PF03795">
    <property type="entry name" value="YCII"/>
    <property type="match status" value="1"/>
</dbReference>
<evidence type="ECO:0000259" key="2">
    <source>
        <dbReference type="Pfam" id="PF03795"/>
    </source>
</evidence>
<dbReference type="Gene3D" id="3.30.70.1060">
    <property type="entry name" value="Dimeric alpha+beta barrel"/>
    <property type="match status" value="1"/>
</dbReference>
<dbReference type="AlphaFoldDB" id="A0A372MBH3"/>
<dbReference type="SUPFAM" id="SSF54909">
    <property type="entry name" value="Dimeric alpha+beta barrel"/>
    <property type="match status" value="1"/>
</dbReference>
<comment type="caution">
    <text evidence="3">The sequence shown here is derived from an EMBL/GenBank/DDBJ whole genome shotgun (WGS) entry which is preliminary data.</text>
</comment>
<dbReference type="InterPro" id="IPR011008">
    <property type="entry name" value="Dimeric_a/b-barrel"/>
</dbReference>
<proteinExistence type="inferred from homology"/>
<evidence type="ECO:0000313" key="3">
    <source>
        <dbReference type="EMBL" id="RFU87627.1"/>
    </source>
</evidence>
<feature type="domain" description="YCII-related" evidence="2">
    <location>
        <begin position="22"/>
        <end position="108"/>
    </location>
</feature>
<sequence length="120" mass="13341">MSRFLMMIRHGEDPTDPDNRPDISPEVIENVGKLLEEMSKAGVLLDTSGLKPTHEGVRLHWKAGDLSYTDGPFTEAKEIVGGYAMLQCADRAEAVEWARRFVGLHDGVDFTAEIREIVEG</sequence>
<dbReference type="PANTHER" id="PTHR35174:SF1">
    <property type="entry name" value="BLL0086 PROTEIN"/>
    <property type="match status" value="1"/>
</dbReference>